<keyword evidence="3" id="KW-1185">Reference proteome</keyword>
<protein>
    <submittedName>
        <fullName evidence="2">Anti-sigma factor</fullName>
    </submittedName>
</protein>
<feature type="compositionally biased region" description="Low complexity" evidence="1">
    <location>
        <begin position="278"/>
        <end position="289"/>
    </location>
</feature>
<sequence length="350" mass="36567">MTYRPLSSPLTDEDLHLYVDGQLAPERQAEVEAVLATMPELRRRVDGYREQNIALHQLYDAPLPAMPAEMRAQVDRLRHAVDRRRRVRHGFGLAAGIALCVVAGAAAHRAIESVETRADQIAAFTSRAATAHSLYADDRAAVARMKVGEDKGAALAAALSNLTGATPMQAPDLEALGFRLIGGQLVPAQGKAALHYLYEDGAGARVSLYAGRTSQDGAVDFTFASRDGMSAFFWRQGTTAFTLIGPLSQDELLAMARAVGPQLAPRPPANQPKVDDVAAGQAATAQPALAPAPAPAPAASPAEHQTRAPATAADNAAEAPVAAEPAAKGEITPSPKGVPVDAGGTKQTNT</sequence>
<dbReference type="Proteomes" id="UP001055804">
    <property type="component" value="Unassembled WGS sequence"/>
</dbReference>
<evidence type="ECO:0000313" key="2">
    <source>
        <dbReference type="EMBL" id="MCP1336001.1"/>
    </source>
</evidence>
<reference evidence="2" key="1">
    <citation type="submission" date="2022-06" db="EMBL/GenBank/DDBJ databases">
        <title>Isolation and Genomics of Futiania mangrovii gen. nov., sp. nov., a Rare and Metabolically-versatile member in the Class Alphaproteobacteria.</title>
        <authorList>
            <person name="Liu L."/>
            <person name="Huang W.-C."/>
            <person name="Pan J."/>
            <person name="Li J."/>
            <person name="Huang Y."/>
            <person name="Du H."/>
            <person name="Liu Y."/>
            <person name="Li M."/>
        </authorList>
    </citation>
    <scope>NUCLEOTIDE SEQUENCE</scope>
    <source>
        <strain evidence="2">FT118</strain>
    </source>
</reference>
<name>A0A9J6PBW1_9PROT</name>
<dbReference type="RefSeq" id="WP_269331921.1">
    <property type="nucleotide sequence ID" value="NZ_JAMZFT010000001.1"/>
</dbReference>
<dbReference type="EMBL" id="JAMZFT010000001">
    <property type="protein sequence ID" value="MCP1336001.1"/>
    <property type="molecule type" value="Genomic_DNA"/>
</dbReference>
<evidence type="ECO:0000313" key="3">
    <source>
        <dbReference type="Proteomes" id="UP001055804"/>
    </source>
</evidence>
<evidence type="ECO:0000256" key="1">
    <source>
        <dbReference type="SAM" id="MobiDB-lite"/>
    </source>
</evidence>
<accession>A0A9J6PBW1</accession>
<gene>
    <name evidence="2" type="ORF">NJQ99_06230</name>
</gene>
<feature type="compositionally biased region" description="Low complexity" evidence="1">
    <location>
        <begin position="299"/>
        <end position="326"/>
    </location>
</feature>
<proteinExistence type="predicted"/>
<comment type="caution">
    <text evidence="2">The sequence shown here is derived from an EMBL/GenBank/DDBJ whole genome shotgun (WGS) entry which is preliminary data.</text>
</comment>
<dbReference type="AlphaFoldDB" id="A0A9J6PBW1"/>
<feature type="region of interest" description="Disordered" evidence="1">
    <location>
        <begin position="263"/>
        <end position="350"/>
    </location>
</feature>
<organism evidence="2 3">
    <name type="scientific">Futiania mangrovi</name>
    <dbReference type="NCBI Taxonomy" id="2959716"/>
    <lineage>
        <taxon>Bacteria</taxon>
        <taxon>Pseudomonadati</taxon>
        <taxon>Pseudomonadota</taxon>
        <taxon>Alphaproteobacteria</taxon>
        <taxon>Futianiales</taxon>
        <taxon>Futianiaceae</taxon>
        <taxon>Futiania</taxon>
    </lineage>
</organism>